<dbReference type="Gene3D" id="3.10.110.10">
    <property type="entry name" value="Ubiquitin Conjugating Enzyme"/>
    <property type="match status" value="1"/>
</dbReference>
<dbReference type="Pfam" id="PF05773">
    <property type="entry name" value="RWD"/>
    <property type="match status" value="1"/>
</dbReference>
<keyword evidence="3" id="KW-1185">Reference proteome</keyword>
<sequence length="215" mass="24174">MDIGSFKDEKFEDNLQEQRDEVFALQSIFNTDDEEKLKILSEVTEDKDNLFTLLVLICPKPVQEAIQVDVVVPAVVDEDDEELEGAAAAPPMNEASSPPSFANNIQLSRSLSGQRWQGSFVVKFLSPMNLLVTFPPTYPSSSPPNFHVSCEWLTPSQLEALESMLQSLWSEACHMPIIFTWVDWLENNCLSHLAITDQLMLRPSVASHDDMQETS</sequence>
<name>A0AAV4BH39_9GAST</name>
<evidence type="ECO:0000313" key="3">
    <source>
        <dbReference type="Proteomes" id="UP000735302"/>
    </source>
</evidence>
<dbReference type="SMART" id="SM00591">
    <property type="entry name" value="RWD"/>
    <property type="match status" value="1"/>
</dbReference>
<dbReference type="Proteomes" id="UP000735302">
    <property type="component" value="Unassembled WGS sequence"/>
</dbReference>
<dbReference type="SUPFAM" id="SSF54495">
    <property type="entry name" value="UBC-like"/>
    <property type="match status" value="1"/>
</dbReference>
<feature type="domain" description="RWD" evidence="1">
    <location>
        <begin position="20"/>
        <end position="192"/>
    </location>
</feature>
<organism evidence="2 3">
    <name type="scientific">Plakobranchus ocellatus</name>
    <dbReference type="NCBI Taxonomy" id="259542"/>
    <lineage>
        <taxon>Eukaryota</taxon>
        <taxon>Metazoa</taxon>
        <taxon>Spiralia</taxon>
        <taxon>Lophotrochozoa</taxon>
        <taxon>Mollusca</taxon>
        <taxon>Gastropoda</taxon>
        <taxon>Heterobranchia</taxon>
        <taxon>Euthyneura</taxon>
        <taxon>Panpulmonata</taxon>
        <taxon>Sacoglossa</taxon>
        <taxon>Placobranchoidea</taxon>
        <taxon>Plakobranchidae</taxon>
        <taxon>Plakobranchus</taxon>
    </lineage>
</organism>
<accession>A0AAV4BH39</accession>
<dbReference type="AlphaFoldDB" id="A0AAV4BH39"/>
<reference evidence="2 3" key="1">
    <citation type="journal article" date="2021" name="Elife">
        <title>Chloroplast acquisition without the gene transfer in kleptoplastic sea slugs, Plakobranchus ocellatus.</title>
        <authorList>
            <person name="Maeda T."/>
            <person name="Takahashi S."/>
            <person name="Yoshida T."/>
            <person name="Shimamura S."/>
            <person name="Takaki Y."/>
            <person name="Nagai Y."/>
            <person name="Toyoda A."/>
            <person name="Suzuki Y."/>
            <person name="Arimoto A."/>
            <person name="Ishii H."/>
            <person name="Satoh N."/>
            <person name="Nishiyama T."/>
            <person name="Hasebe M."/>
            <person name="Maruyama T."/>
            <person name="Minagawa J."/>
            <person name="Obokata J."/>
            <person name="Shigenobu S."/>
        </authorList>
    </citation>
    <scope>NUCLEOTIDE SEQUENCE [LARGE SCALE GENOMIC DNA]</scope>
</reference>
<dbReference type="CDD" id="cd23820">
    <property type="entry name" value="RWD_RNF14"/>
    <property type="match status" value="1"/>
</dbReference>
<comment type="caution">
    <text evidence="2">The sequence shown here is derived from an EMBL/GenBank/DDBJ whole genome shotgun (WGS) entry which is preliminary data.</text>
</comment>
<dbReference type="PROSITE" id="PS50908">
    <property type="entry name" value="RWD"/>
    <property type="match status" value="1"/>
</dbReference>
<evidence type="ECO:0000259" key="1">
    <source>
        <dbReference type="PROSITE" id="PS50908"/>
    </source>
</evidence>
<protein>
    <submittedName>
        <fullName evidence="2">E3 ubiquitin-protein ligase rnf14</fullName>
    </submittedName>
</protein>
<dbReference type="EMBL" id="BLXT01004938">
    <property type="protein sequence ID" value="GFO18181.1"/>
    <property type="molecule type" value="Genomic_DNA"/>
</dbReference>
<gene>
    <name evidence="2" type="ORF">PoB_004468600</name>
</gene>
<proteinExistence type="predicted"/>
<evidence type="ECO:0000313" key="2">
    <source>
        <dbReference type="EMBL" id="GFO18181.1"/>
    </source>
</evidence>
<dbReference type="InterPro" id="IPR006575">
    <property type="entry name" value="RWD_dom"/>
</dbReference>
<dbReference type="InterPro" id="IPR016135">
    <property type="entry name" value="UBQ-conjugating_enzyme/RWD"/>
</dbReference>